<sequence>MSSTRKERIAWNMKGIWYESCASEGHCSFYFGRDRAESCKSFQLFKINEGKIGDVDISGVLAIQVIDLYSNKAVDVMTKGGEGGVYISSTTTEEQRKYLEPFMSNNIPGMLLLKKTLGVRYVDINLNQEGNTYHITMPYGETKLSLTRGADGKNPQRIENSLFGAFLSDIKICNTHFWRYNDFGKNWDFVNRSGTIAEFNLQGKSKKF</sequence>
<evidence type="ECO:0000313" key="1">
    <source>
        <dbReference type="EMBL" id="GAF70199.1"/>
    </source>
</evidence>
<dbReference type="InterPro" id="IPR009758">
    <property type="entry name" value="DUF1326"/>
</dbReference>
<proteinExistence type="predicted"/>
<comment type="caution">
    <text evidence="1">The sequence shown here is derived from an EMBL/GenBank/DDBJ whole genome shotgun (WGS) entry which is preliminary data.</text>
</comment>
<dbReference type="AlphaFoldDB" id="X0RMZ6"/>
<protein>
    <recommendedName>
        <fullName evidence="2">DUF1326 domain-containing protein</fullName>
    </recommendedName>
</protein>
<accession>X0RMZ6</accession>
<evidence type="ECO:0008006" key="2">
    <source>
        <dbReference type="Google" id="ProtNLM"/>
    </source>
</evidence>
<dbReference type="Pfam" id="PF07040">
    <property type="entry name" value="DUF1326"/>
    <property type="match status" value="1"/>
</dbReference>
<reference evidence="1" key="1">
    <citation type="journal article" date="2014" name="Front. Microbiol.">
        <title>High frequency of phylogenetically diverse reductive dehalogenase-homologous genes in deep subseafloor sedimentary metagenomes.</title>
        <authorList>
            <person name="Kawai M."/>
            <person name="Futagami T."/>
            <person name="Toyoda A."/>
            <person name="Takaki Y."/>
            <person name="Nishi S."/>
            <person name="Hori S."/>
            <person name="Arai W."/>
            <person name="Tsubouchi T."/>
            <person name="Morono Y."/>
            <person name="Uchiyama I."/>
            <person name="Ito T."/>
            <person name="Fujiyama A."/>
            <person name="Inagaki F."/>
            <person name="Takami H."/>
        </authorList>
    </citation>
    <scope>NUCLEOTIDE SEQUENCE</scope>
    <source>
        <strain evidence="1">Expedition CK06-06</strain>
    </source>
</reference>
<gene>
    <name evidence="1" type="ORF">S01H1_12740</name>
</gene>
<name>X0RMZ6_9ZZZZ</name>
<dbReference type="EMBL" id="BARS01006553">
    <property type="protein sequence ID" value="GAF70199.1"/>
    <property type="molecule type" value="Genomic_DNA"/>
</dbReference>
<organism evidence="1">
    <name type="scientific">marine sediment metagenome</name>
    <dbReference type="NCBI Taxonomy" id="412755"/>
    <lineage>
        <taxon>unclassified sequences</taxon>
        <taxon>metagenomes</taxon>
        <taxon>ecological metagenomes</taxon>
    </lineage>
</organism>